<dbReference type="EC" id="2.7.13.3" evidence="2"/>
<dbReference type="InterPro" id="IPR003661">
    <property type="entry name" value="HisK_dim/P_dom"/>
</dbReference>
<feature type="compositionally biased region" description="Low complexity" evidence="3">
    <location>
        <begin position="139"/>
        <end position="149"/>
    </location>
</feature>
<dbReference type="EMBL" id="CP013388">
    <property type="protein sequence ID" value="AOJ07128.1"/>
    <property type="molecule type" value="Genomic_DNA"/>
</dbReference>
<evidence type="ECO:0000256" key="1">
    <source>
        <dbReference type="ARBA" id="ARBA00000085"/>
    </source>
</evidence>
<feature type="region of interest" description="Disordered" evidence="3">
    <location>
        <begin position="1"/>
        <end position="20"/>
    </location>
</feature>
<dbReference type="CDD" id="cd00082">
    <property type="entry name" value="HisKA"/>
    <property type="match status" value="1"/>
</dbReference>
<dbReference type="AlphaFoldDB" id="A0A1B4FTX5"/>
<comment type="catalytic activity">
    <reaction evidence="1">
        <text>ATP + protein L-histidine = ADP + protein N-phospho-L-histidine.</text>
        <dbReference type="EC" id="2.7.13.3"/>
    </reaction>
</comment>
<evidence type="ECO:0000313" key="5">
    <source>
        <dbReference type="Proteomes" id="UP000067711"/>
    </source>
</evidence>
<feature type="region of interest" description="Disordered" evidence="3">
    <location>
        <begin position="30"/>
        <end position="59"/>
    </location>
</feature>
<proteinExistence type="predicted"/>
<dbReference type="GO" id="GO:0000155">
    <property type="term" value="F:phosphorelay sensor kinase activity"/>
    <property type="evidence" value="ECO:0007669"/>
    <property type="project" value="InterPro"/>
</dbReference>
<feature type="compositionally biased region" description="Low complexity" evidence="3">
    <location>
        <begin position="96"/>
        <end position="107"/>
    </location>
</feature>
<evidence type="ECO:0000256" key="2">
    <source>
        <dbReference type="ARBA" id="ARBA00012438"/>
    </source>
</evidence>
<evidence type="ECO:0000313" key="4">
    <source>
        <dbReference type="EMBL" id="AOJ07128.1"/>
    </source>
</evidence>
<accession>A0A1B4FTX5</accession>
<organism evidence="4 5">
    <name type="scientific">Burkholderia mayonis</name>
    <dbReference type="NCBI Taxonomy" id="1385591"/>
    <lineage>
        <taxon>Bacteria</taxon>
        <taxon>Pseudomonadati</taxon>
        <taxon>Pseudomonadota</taxon>
        <taxon>Betaproteobacteria</taxon>
        <taxon>Burkholderiales</taxon>
        <taxon>Burkholderiaceae</taxon>
        <taxon>Burkholderia</taxon>
        <taxon>pseudomallei group</taxon>
    </lineage>
</organism>
<dbReference type="Proteomes" id="UP000067711">
    <property type="component" value="Chromosome 2"/>
</dbReference>
<reference evidence="4 5" key="1">
    <citation type="submission" date="2015-12" db="EMBL/GenBank/DDBJ databases">
        <title>Diversity of Burkholderia near neighbor genomes.</title>
        <authorList>
            <person name="Sahl J."/>
            <person name="Wagner D."/>
            <person name="Keim P."/>
        </authorList>
    </citation>
    <scope>NUCLEOTIDE SEQUENCE [LARGE SCALE GENOMIC DNA]</scope>
    <source>
        <strain evidence="4 5">BDU8</strain>
    </source>
</reference>
<evidence type="ECO:0000256" key="3">
    <source>
        <dbReference type="SAM" id="MobiDB-lite"/>
    </source>
</evidence>
<protein>
    <recommendedName>
        <fullName evidence="2">histidine kinase</fullName>
        <ecNumber evidence="2">2.7.13.3</ecNumber>
    </recommendedName>
</protein>
<name>A0A1B4FTX5_9BURK</name>
<gene>
    <name evidence="4" type="ORF">WS71_07225</name>
</gene>
<feature type="compositionally biased region" description="Basic residues" evidence="3">
    <location>
        <begin position="150"/>
        <end position="159"/>
    </location>
</feature>
<sequence length="165" mass="18548">MRAHRRRAPGALGASNAPKHAFHANVTKMSCSPHDRSAQPDEPADAQVALSKPRTADEYGDVIESSIDEYQRLSRMIEDMLFLARADKAESHHGKTTAARAASTARRTCARRPGQNPGRNFPRIRLDRARRAMRRSARARSGSRPAQRASRVRRRRQCQRQRATA</sequence>
<feature type="region of interest" description="Disordered" evidence="3">
    <location>
        <begin position="89"/>
        <end position="165"/>
    </location>
</feature>